<proteinExistence type="predicted"/>
<evidence type="ECO:0000313" key="2">
    <source>
        <dbReference type="Proteomes" id="UP000182192"/>
    </source>
</evidence>
<dbReference type="Proteomes" id="UP000182192">
    <property type="component" value="Unassembled WGS sequence"/>
</dbReference>
<gene>
    <name evidence="1" type="ORF">SAMN02910406_00952</name>
</gene>
<dbReference type="AlphaFoldDB" id="A0A1I1FFZ9"/>
<sequence length="289" mass="34612">MNEFSKHILDYEFRCNEVLERIEYIDDYTAFKLMQKHFPKYDKYSSIYSLISDYSEQVKEDSNSCFALPMSFMKQHLVLNSVQDSKKLYYDLIDSLINTQGYKLLIGIDYNKYDEIIDSFIKAVDFAVCVEKTYFNYSEEAVIDIDYKPRDDNQRIFIVKNNNGLTAMIEWCEIDYDYLFAQRISRSIEIPKNITDKVMELLRHGLPLEPYGHLAWICDDRWCGNDIFRITLSTKEMDPPCNSEWYLSDHVYFDKGKNPDKKELAEMMDYLYENMTDQERKMFPYKQKE</sequence>
<dbReference type="EMBL" id="FOKQ01000005">
    <property type="protein sequence ID" value="SFB97902.1"/>
    <property type="molecule type" value="Genomic_DNA"/>
</dbReference>
<reference evidence="1 2" key="1">
    <citation type="submission" date="2016-10" db="EMBL/GenBank/DDBJ databases">
        <authorList>
            <person name="de Groot N.N."/>
        </authorList>
    </citation>
    <scope>NUCLEOTIDE SEQUENCE [LARGE SCALE GENOMIC DNA]</scope>
    <source>
        <strain evidence="1 2">AR67</strain>
    </source>
</reference>
<organism evidence="1 2">
    <name type="scientific">Ruminococcus albus</name>
    <dbReference type="NCBI Taxonomy" id="1264"/>
    <lineage>
        <taxon>Bacteria</taxon>
        <taxon>Bacillati</taxon>
        <taxon>Bacillota</taxon>
        <taxon>Clostridia</taxon>
        <taxon>Eubacteriales</taxon>
        <taxon>Oscillospiraceae</taxon>
        <taxon>Ruminococcus</taxon>
    </lineage>
</organism>
<dbReference type="RefSeq" id="WP_074960425.1">
    <property type="nucleotide sequence ID" value="NZ_FOKQ01000005.1"/>
</dbReference>
<name>A0A1I1FFZ9_RUMAL</name>
<protein>
    <submittedName>
        <fullName evidence="1">Uncharacterized protein</fullName>
    </submittedName>
</protein>
<evidence type="ECO:0000313" key="1">
    <source>
        <dbReference type="EMBL" id="SFB97902.1"/>
    </source>
</evidence>
<accession>A0A1I1FFZ9</accession>